<dbReference type="InterPro" id="IPR006439">
    <property type="entry name" value="HAD-SF_hydro_IA"/>
</dbReference>
<dbReference type="PANTHER" id="PTHR43611">
    <property type="entry name" value="ALPHA-D-GLUCOSE 1-PHOSPHATE PHOSPHATASE"/>
    <property type="match status" value="1"/>
</dbReference>
<name>A0A7W7ZG07_9BACT</name>
<dbReference type="SUPFAM" id="SSF56784">
    <property type="entry name" value="HAD-like"/>
    <property type="match status" value="1"/>
</dbReference>
<dbReference type="AlphaFoldDB" id="A0A7W7ZG07"/>
<dbReference type="GO" id="GO:0016787">
    <property type="term" value="F:hydrolase activity"/>
    <property type="evidence" value="ECO:0007669"/>
    <property type="project" value="UniProtKB-KW"/>
</dbReference>
<gene>
    <name evidence="1" type="ORF">HDF16_003973</name>
</gene>
<dbReference type="EMBL" id="JACHIP010000005">
    <property type="protein sequence ID" value="MBB5059250.1"/>
    <property type="molecule type" value="Genomic_DNA"/>
</dbReference>
<dbReference type="Gene3D" id="3.40.50.1000">
    <property type="entry name" value="HAD superfamily/HAD-like"/>
    <property type="match status" value="1"/>
</dbReference>
<comment type="caution">
    <text evidence="1">The sequence shown here is derived from an EMBL/GenBank/DDBJ whole genome shotgun (WGS) entry which is preliminary data.</text>
</comment>
<dbReference type="SFLD" id="SFLDG01129">
    <property type="entry name" value="C1.5:_HAD__Beta-PGM__Phosphata"/>
    <property type="match status" value="1"/>
</dbReference>
<dbReference type="PANTHER" id="PTHR43611:SF3">
    <property type="entry name" value="FLAVIN MONONUCLEOTIDE HYDROLASE 1, CHLOROPLATIC"/>
    <property type="match status" value="1"/>
</dbReference>
<dbReference type="NCBIfam" id="TIGR01509">
    <property type="entry name" value="HAD-SF-IA-v3"/>
    <property type="match status" value="1"/>
</dbReference>
<dbReference type="Proteomes" id="UP000540989">
    <property type="component" value="Unassembled WGS sequence"/>
</dbReference>
<accession>A0A7W7ZG07</accession>
<protein>
    <submittedName>
        <fullName evidence="1">Putative hydrolase of the HAD superfamily</fullName>
    </submittedName>
</protein>
<dbReference type="InterPro" id="IPR023214">
    <property type="entry name" value="HAD_sf"/>
</dbReference>
<dbReference type="SFLD" id="SFLDS00003">
    <property type="entry name" value="Haloacid_Dehalogenase"/>
    <property type="match status" value="1"/>
</dbReference>
<reference evidence="1 2" key="1">
    <citation type="submission" date="2020-08" db="EMBL/GenBank/DDBJ databases">
        <title>Genomic Encyclopedia of Type Strains, Phase IV (KMG-V): Genome sequencing to study the core and pangenomes of soil and plant-associated prokaryotes.</title>
        <authorList>
            <person name="Whitman W."/>
        </authorList>
    </citation>
    <scope>NUCLEOTIDE SEQUENCE [LARGE SCALE GENOMIC DNA]</scope>
    <source>
        <strain evidence="1 2">M8UP14</strain>
    </source>
</reference>
<dbReference type="InterPro" id="IPR036412">
    <property type="entry name" value="HAD-like_sf"/>
</dbReference>
<dbReference type="RefSeq" id="WP_184220365.1">
    <property type="nucleotide sequence ID" value="NZ_JACHIP010000005.1"/>
</dbReference>
<dbReference type="Gene3D" id="1.10.150.240">
    <property type="entry name" value="Putative phosphatase, domain 2"/>
    <property type="match status" value="1"/>
</dbReference>
<evidence type="ECO:0000313" key="2">
    <source>
        <dbReference type="Proteomes" id="UP000540989"/>
    </source>
</evidence>
<dbReference type="InterPro" id="IPR023198">
    <property type="entry name" value="PGP-like_dom2"/>
</dbReference>
<keyword evidence="2" id="KW-1185">Reference proteome</keyword>
<dbReference type="Pfam" id="PF00702">
    <property type="entry name" value="Hydrolase"/>
    <property type="match status" value="1"/>
</dbReference>
<organism evidence="1 2">
    <name type="scientific">Granulicella aggregans</name>
    <dbReference type="NCBI Taxonomy" id="474949"/>
    <lineage>
        <taxon>Bacteria</taxon>
        <taxon>Pseudomonadati</taxon>
        <taxon>Acidobacteriota</taxon>
        <taxon>Terriglobia</taxon>
        <taxon>Terriglobales</taxon>
        <taxon>Acidobacteriaceae</taxon>
        <taxon>Granulicella</taxon>
    </lineage>
</organism>
<proteinExistence type="predicted"/>
<evidence type="ECO:0000313" key="1">
    <source>
        <dbReference type="EMBL" id="MBB5059250.1"/>
    </source>
</evidence>
<sequence>MNDIRTIFWDIGGVILSNGWDRYQRVNVLSPLGVDLPAFERRHPYESFVWERGRISAEEYFDRTLFKPKDGSSPKYDFTFSDIWPKVCDQSSFQYPESFDILVALKSSGQYKLATLNNESAELNEYRLDAFGLRKQFDYFICSGYVNEMKPHPDIFRAAISISGQPASTAVFIDDKQANIDAAEYHGMRGIRFESPAQVRSSLAQLGVNI</sequence>
<keyword evidence="1" id="KW-0378">Hydrolase</keyword>